<dbReference type="GeneID" id="59454968"/>
<proteinExistence type="predicted"/>
<dbReference type="EMBL" id="CP063144">
    <property type="protein sequence ID" value="QOR94191.1"/>
    <property type="molecule type" value="Genomic_DNA"/>
</dbReference>
<feature type="domain" description="Peptidase M28" evidence="1">
    <location>
        <begin position="224"/>
        <end position="402"/>
    </location>
</feature>
<dbReference type="AlphaFoldDB" id="A0A7M1UPR1"/>
<dbReference type="Pfam" id="PF04389">
    <property type="entry name" value="Peptidase_M28"/>
    <property type="match status" value="1"/>
</dbReference>
<dbReference type="InterPro" id="IPR007484">
    <property type="entry name" value="Peptidase_M28"/>
</dbReference>
<protein>
    <submittedName>
        <fullName evidence="2">Peptidase</fullName>
    </submittedName>
</protein>
<keyword evidence="3" id="KW-1185">Reference proteome</keyword>
<dbReference type="OrthoDB" id="18376at2157"/>
<gene>
    <name evidence="2" type="ORF">IMZ38_06080</name>
</gene>
<sequence length="544" mass="60920">MIHELVSKYMENLHASMARDLLNIITRYHRIQGSRELNLAVEELKEVLSGMGLSTRVLKIAPGGTKGFMEIPASWNLKNAFLEVKVGNTVIEKFHSKDYPTLVAAHSPPGEGCGELSICTNEKCEGDVVLAKGYVYDLYKTIDARLILVYDPKRFRDAVPYTGLFISREEVLDKVVMNIPYTTALRLQSMLIENPARKITVCWRVESEYSGEGILALVACNTEEPAVLYTSHICHPKPGAHDNASGSVANALIAFAIANSRNEAYIPSCHAWVPEYTGTIFLKNALKNPPKAVINLDMVGSNQGVTGSTLNIVMPPLIIDSTIAPYAYLAVKYVMDTASSFGGFKLPGVRYSITPYTAGSDHDVTIGWGWDSVMYNEWPSKYYHTNMDALSTLSVTSLIQISLASLVAGSLYYQKFKTDQVRARFKEYLKAWYGMESLKTGITPTLISSLIDSERMPVRDKVNELETPISLRLLYKKMDRDMFLRLREIRGANTYLSLYAPLGYKNGVENLMELFKQENLIGWTKNEEIIINNAWSIIKDEILK</sequence>
<evidence type="ECO:0000313" key="2">
    <source>
        <dbReference type="EMBL" id="QOR94191.1"/>
    </source>
</evidence>
<accession>A0A7M1UPR1</accession>
<dbReference type="SUPFAM" id="SSF53187">
    <property type="entry name" value="Zn-dependent exopeptidases"/>
    <property type="match status" value="1"/>
</dbReference>
<name>A0A7M1UPR1_9CREN</name>
<evidence type="ECO:0000313" key="3">
    <source>
        <dbReference type="Proteomes" id="UP000593766"/>
    </source>
</evidence>
<reference evidence="2 3" key="1">
    <citation type="submission" date="2020-10" db="EMBL/GenBank/DDBJ databases">
        <title>Complete genome sequence of Thermosphaera aggregans strain 3507.</title>
        <authorList>
            <person name="Zayulina K.S."/>
            <person name="Elcheninov A.G."/>
            <person name="Toshchakov S.V."/>
            <person name="Kublanov I.V."/>
            <person name="Kochetkova T.V."/>
        </authorList>
    </citation>
    <scope>NUCLEOTIDE SEQUENCE [LARGE SCALE GENOMIC DNA]</scope>
    <source>
        <strain evidence="2 3">3507</strain>
    </source>
</reference>
<dbReference type="Proteomes" id="UP000593766">
    <property type="component" value="Chromosome"/>
</dbReference>
<dbReference type="Gene3D" id="3.40.630.10">
    <property type="entry name" value="Zn peptidases"/>
    <property type="match status" value="1"/>
</dbReference>
<dbReference type="KEGG" id="tcs:IMZ38_06080"/>
<organism evidence="2 3">
    <name type="scientific">Thermosphaera chiliense</name>
    <dbReference type="NCBI Taxonomy" id="3402707"/>
    <lineage>
        <taxon>Archaea</taxon>
        <taxon>Thermoproteota</taxon>
        <taxon>Thermoprotei</taxon>
        <taxon>Desulfurococcales</taxon>
        <taxon>Desulfurococcaceae</taxon>
        <taxon>Thermosphaera</taxon>
    </lineage>
</organism>
<dbReference type="RefSeq" id="WP_193435992.1">
    <property type="nucleotide sequence ID" value="NZ_CP063144.1"/>
</dbReference>
<evidence type="ECO:0000259" key="1">
    <source>
        <dbReference type="Pfam" id="PF04389"/>
    </source>
</evidence>